<accession>A0A2M9Y0N6</accession>
<dbReference type="InterPro" id="IPR002641">
    <property type="entry name" value="PNPLA_dom"/>
</dbReference>
<evidence type="ECO:0000313" key="6">
    <source>
        <dbReference type="EMBL" id="TGK95235.1"/>
    </source>
</evidence>
<dbReference type="GO" id="GO:0016787">
    <property type="term" value="F:hydrolase activity"/>
    <property type="evidence" value="ECO:0007669"/>
    <property type="project" value="UniProtKB-UniRule"/>
</dbReference>
<evidence type="ECO:0000259" key="5">
    <source>
        <dbReference type="PROSITE" id="PS51635"/>
    </source>
</evidence>
<evidence type="ECO:0000256" key="2">
    <source>
        <dbReference type="ARBA" id="ARBA00022963"/>
    </source>
</evidence>
<dbReference type="Proteomes" id="UP000297891">
    <property type="component" value="Unassembled WGS sequence"/>
</dbReference>
<feature type="short sequence motif" description="DGA/G" evidence="4">
    <location>
        <begin position="171"/>
        <end position="173"/>
    </location>
</feature>
<organism evidence="6 7">
    <name type="scientific">Leptospira brenneri</name>
    <dbReference type="NCBI Taxonomy" id="2023182"/>
    <lineage>
        <taxon>Bacteria</taxon>
        <taxon>Pseudomonadati</taxon>
        <taxon>Spirochaetota</taxon>
        <taxon>Spirochaetia</taxon>
        <taxon>Leptospirales</taxon>
        <taxon>Leptospiraceae</taxon>
        <taxon>Leptospira</taxon>
    </lineage>
</organism>
<dbReference type="RefSeq" id="WP_100791055.1">
    <property type="nucleotide sequence ID" value="NZ_NPDQ01000005.1"/>
</dbReference>
<dbReference type="PANTHER" id="PTHR14226:SF29">
    <property type="entry name" value="NEUROPATHY TARGET ESTERASE SWS"/>
    <property type="match status" value="1"/>
</dbReference>
<dbReference type="InterPro" id="IPR050301">
    <property type="entry name" value="NTE"/>
</dbReference>
<evidence type="ECO:0000256" key="3">
    <source>
        <dbReference type="ARBA" id="ARBA00023098"/>
    </source>
</evidence>
<feature type="short sequence motif" description="GXSXG" evidence="4">
    <location>
        <begin position="44"/>
        <end position="48"/>
    </location>
</feature>
<comment type="caution">
    <text evidence="4">Lacks conserved residue(s) required for the propagation of feature annotation.</text>
</comment>
<name>A0A2M9Y0N6_9LEPT</name>
<keyword evidence="7" id="KW-1185">Reference proteome</keyword>
<evidence type="ECO:0000256" key="1">
    <source>
        <dbReference type="ARBA" id="ARBA00022801"/>
    </source>
</evidence>
<dbReference type="PROSITE" id="PS51635">
    <property type="entry name" value="PNPLA"/>
    <property type="match status" value="1"/>
</dbReference>
<dbReference type="Pfam" id="PF01734">
    <property type="entry name" value="Patatin"/>
    <property type="match status" value="1"/>
</dbReference>
<dbReference type="AlphaFoldDB" id="A0A2M9Y0N6"/>
<keyword evidence="2 4" id="KW-0442">Lipid degradation</keyword>
<feature type="active site" description="Nucleophile" evidence="4">
    <location>
        <position position="46"/>
    </location>
</feature>
<dbReference type="PANTHER" id="PTHR14226">
    <property type="entry name" value="NEUROPATHY TARGET ESTERASE/SWISS CHEESE D.MELANOGASTER"/>
    <property type="match status" value="1"/>
</dbReference>
<protein>
    <submittedName>
        <fullName evidence="6">Alpha/beta hydrolase</fullName>
    </submittedName>
</protein>
<dbReference type="OrthoDB" id="9770965at2"/>
<gene>
    <name evidence="6" type="ORF">EHQ30_00915</name>
</gene>
<evidence type="ECO:0000256" key="4">
    <source>
        <dbReference type="PROSITE-ProRule" id="PRU01161"/>
    </source>
</evidence>
<evidence type="ECO:0000313" key="7">
    <source>
        <dbReference type="Proteomes" id="UP000297891"/>
    </source>
</evidence>
<proteinExistence type="predicted"/>
<feature type="active site" description="Proton acceptor" evidence="4">
    <location>
        <position position="171"/>
    </location>
</feature>
<sequence length="288" mass="31937">MIELFFPKKYSALCLKSAFFGFFAHTGFVRGLQEIGFKPAVVTGSSSGAMIGALYATGREMVEFESLILGLKKKDFWEGNSLTMLGRLLRKGLNGYSGVLTGQATRKILYPYLGNQKFSDLPIKLGIAVSNLSKNKRELITEGNVLDAVMASIAFPFLYEVQEFQGQEFLDGGIGDGEPIKELILDPSIDRIVIHQINNHRPLSRNTMKRALDASVQIIDSETEDLKSLLAKEKGKKLIRLETNTPYLSPNDFSKGKFALAEGRGTAYRHKAEILGDLELPVFGFFNQ</sequence>
<comment type="caution">
    <text evidence="6">The sequence shown here is derived from an EMBL/GenBank/DDBJ whole genome shotgun (WGS) entry which is preliminary data.</text>
</comment>
<dbReference type="GO" id="GO:0016042">
    <property type="term" value="P:lipid catabolic process"/>
    <property type="evidence" value="ECO:0007669"/>
    <property type="project" value="UniProtKB-UniRule"/>
</dbReference>
<dbReference type="Gene3D" id="3.40.1090.10">
    <property type="entry name" value="Cytosolic phospholipase A2 catalytic domain"/>
    <property type="match status" value="2"/>
</dbReference>
<reference evidence="6" key="1">
    <citation type="journal article" date="2019" name="PLoS Negl. Trop. Dis.">
        <title>Revisiting the worldwide diversity of Leptospira species in the environment.</title>
        <authorList>
            <person name="Vincent A.T."/>
            <person name="Schiettekatte O."/>
            <person name="Bourhy P."/>
            <person name="Veyrier F.J."/>
            <person name="Picardeau M."/>
        </authorList>
    </citation>
    <scope>NUCLEOTIDE SEQUENCE [LARGE SCALE GENOMIC DNA]</scope>
    <source>
        <strain evidence="6">201800277</strain>
    </source>
</reference>
<dbReference type="InterPro" id="IPR016035">
    <property type="entry name" value="Acyl_Trfase/lysoPLipase"/>
</dbReference>
<keyword evidence="3 4" id="KW-0443">Lipid metabolism</keyword>
<keyword evidence="1 4" id="KW-0378">Hydrolase</keyword>
<dbReference type="SUPFAM" id="SSF52151">
    <property type="entry name" value="FabD/lysophospholipase-like"/>
    <property type="match status" value="1"/>
</dbReference>
<dbReference type="EMBL" id="RQFP01000001">
    <property type="protein sequence ID" value="TGK95235.1"/>
    <property type="molecule type" value="Genomic_DNA"/>
</dbReference>
<feature type="domain" description="PNPLA" evidence="5">
    <location>
        <begin position="13"/>
        <end position="184"/>
    </location>
</feature>